<proteinExistence type="predicted"/>
<evidence type="ECO:0000313" key="1">
    <source>
        <dbReference type="EMBL" id="MDT7041199.1"/>
    </source>
</evidence>
<gene>
    <name evidence="1" type="ORF">PPG34_02475</name>
</gene>
<accession>A0ABU3K4A3</accession>
<dbReference type="EMBL" id="JAQOUE010000001">
    <property type="protein sequence ID" value="MDT7041199.1"/>
    <property type="molecule type" value="Genomic_DNA"/>
</dbReference>
<keyword evidence="2" id="KW-1185">Reference proteome</keyword>
<protein>
    <submittedName>
        <fullName evidence="1">Uncharacterized protein</fullName>
    </submittedName>
</protein>
<comment type="caution">
    <text evidence="1">The sequence shown here is derived from an EMBL/GenBank/DDBJ whole genome shotgun (WGS) entry which is preliminary data.</text>
</comment>
<name>A0ABU3K4A3_9BACT</name>
<sequence>MMFSFLADAWVGQQTRLFHDHDMTGMTRISYIANAVVAHQELQIDYRFKKKMRK</sequence>
<dbReference type="RefSeq" id="WP_313831555.1">
    <property type="nucleotide sequence ID" value="NZ_JAQOUE010000001.1"/>
</dbReference>
<dbReference type="Proteomes" id="UP001250932">
    <property type="component" value="Unassembled WGS sequence"/>
</dbReference>
<organism evidence="1 2">
    <name type="scientific">Candidatus Nitronereus thalassa</name>
    <dbReference type="NCBI Taxonomy" id="3020898"/>
    <lineage>
        <taxon>Bacteria</taxon>
        <taxon>Pseudomonadati</taxon>
        <taxon>Nitrospirota</taxon>
        <taxon>Nitrospiria</taxon>
        <taxon>Nitrospirales</taxon>
        <taxon>Nitrospiraceae</taxon>
        <taxon>Candidatus Nitronereus</taxon>
    </lineage>
</organism>
<evidence type="ECO:0000313" key="2">
    <source>
        <dbReference type="Proteomes" id="UP001250932"/>
    </source>
</evidence>
<reference evidence="1 2" key="1">
    <citation type="journal article" date="2023" name="ISME J.">
        <title>Cultivation and genomic characterization of novel and ubiquitous marine nitrite-oxidizing bacteria from the Nitrospirales.</title>
        <authorList>
            <person name="Mueller A.J."/>
            <person name="Daebeler A."/>
            <person name="Herbold C.W."/>
            <person name="Kirkegaard R.H."/>
            <person name="Daims H."/>
        </authorList>
    </citation>
    <scope>NUCLEOTIDE SEQUENCE [LARGE SCALE GENOMIC DNA]</scope>
    <source>
        <strain evidence="1 2">EB</strain>
    </source>
</reference>